<evidence type="ECO:0000256" key="8">
    <source>
        <dbReference type="ARBA" id="ARBA00022729"/>
    </source>
</evidence>
<dbReference type="EC" id="3.1.1.32" evidence="15"/>
<accession>A0ABV2CS22</accession>
<dbReference type="Gene3D" id="2.40.230.10">
    <property type="entry name" value="Phospholipase A1"/>
    <property type="match status" value="1"/>
</dbReference>
<keyword evidence="17" id="KW-1185">Reference proteome</keyword>
<dbReference type="SUPFAM" id="SSF56931">
    <property type="entry name" value="Outer membrane phospholipase A (OMPLA)"/>
    <property type="match status" value="1"/>
</dbReference>
<evidence type="ECO:0000313" key="17">
    <source>
        <dbReference type="Proteomes" id="UP001548590"/>
    </source>
</evidence>
<keyword evidence="13" id="KW-0472">Membrane</keyword>
<evidence type="ECO:0000256" key="15">
    <source>
        <dbReference type="RuleBase" id="RU366027"/>
    </source>
</evidence>
<dbReference type="PRINTS" id="PR01486">
    <property type="entry name" value="PHPHLIPASEA1"/>
</dbReference>
<evidence type="ECO:0000256" key="1">
    <source>
        <dbReference type="ARBA" id="ARBA00000111"/>
    </source>
</evidence>
<evidence type="ECO:0000256" key="11">
    <source>
        <dbReference type="ARBA" id="ARBA00022963"/>
    </source>
</evidence>
<reference evidence="16 17" key="1">
    <citation type="submission" date="2024-07" db="EMBL/GenBank/DDBJ databases">
        <title>Uliginosibacterium paludis KCTC:42655.</title>
        <authorList>
            <person name="Kim M.K."/>
        </authorList>
    </citation>
    <scope>NUCLEOTIDE SEQUENCE [LARGE SCALE GENOMIC DNA]</scope>
    <source>
        <strain evidence="16 17">KCTC 42655</strain>
    </source>
</reference>
<evidence type="ECO:0000256" key="3">
    <source>
        <dbReference type="ARBA" id="ARBA00010525"/>
    </source>
</evidence>
<keyword evidence="5" id="KW-1134">Transmembrane beta strand</keyword>
<dbReference type="RefSeq" id="WP_353978388.1">
    <property type="nucleotide sequence ID" value="NZ_JBEWLZ010000006.1"/>
</dbReference>
<name>A0ABV2CS22_9RHOO</name>
<evidence type="ECO:0000256" key="13">
    <source>
        <dbReference type="ARBA" id="ARBA00023136"/>
    </source>
</evidence>
<dbReference type="EMBL" id="JBEWLZ010000006">
    <property type="protein sequence ID" value="MET1490572.1"/>
    <property type="molecule type" value="Genomic_DNA"/>
</dbReference>
<evidence type="ECO:0000256" key="14">
    <source>
        <dbReference type="ARBA" id="ARBA00023237"/>
    </source>
</evidence>
<comment type="subcellular location">
    <subcellularLocation>
        <location evidence="15">Cell outer membrane</location>
        <topology evidence="15">Multi-pass membrane protein</topology>
    </subcellularLocation>
    <text evidence="15">One of the very few enzymes located there.</text>
</comment>
<keyword evidence="12 15" id="KW-0443">Lipid metabolism</keyword>
<evidence type="ECO:0000256" key="9">
    <source>
        <dbReference type="ARBA" id="ARBA00022801"/>
    </source>
</evidence>
<evidence type="ECO:0000256" key="6">
    <source>
        <dbReference type="ARBA" id="ARBA00022692"/>
    </source>
</evidence>
<comment type="subunit">
    <text evidence="4 15">Homodimer; dimerization is reversible, and the dimeric form is the active one.</text>
</comment>
<keyword evidence="9 15" id="KW-0378">Hydrolase</keyword>
<evidence type="ECO:0000256" key="2">
    <source>
        <dbReference type="ARBA" id="ARBA00001604"/>
    </source>
</evidence>
<dbReference type="Pfam" id="PF02253">
    <property type="entry name" value="PLA1"/>
    <property type="match status" value="1"/>
</dbReference>
<evidence type="ECO:0000256" key="10">
    <source>
        <dbReference type="ARBA" id="ARBA00022837"/>
    </source>
</evidence>
<dbReference type="PANTHER" id="PTHR40457:SF1">
    <property type="entry name" value="PHOSPHOLIPASE A1"/>
    <property type="match status" value="1"/>
</dbReference>
<dbReference type="EC" id="3.1.1.4" evidence="15"/>
<comment type="catalytic activity">
    <reaction evidence="1 15">
        <text>a 1,2-diacyl-sn-glycero-3-phosphocholine + H2O = a 2-acyl-sn-glycero-3-phosphocholine + a fatty acid + H(+)</text>
        <dbReference type="Rhea" id="RHEA:18689"/>
        <dbReference type="ChEBI" id="CHEBI:15377"/>
        <dbReference type="ChEBI" id="CHEBI:15378"/>
        <dbReference type="ChEBI" id="CHEBI:28868"/>
        <dbReference type="ChEBI" id="CHEBI:57643"/>
        <dbReference type="ChEBI" id="CHEBI:57875"/>
        <dbReference type="EC" id="3.1.1.32"/>
    </reaction>
</comment>
<dbReference type="CDD" id="cd00541">
    <property type="entry name" value="OMPLA"/>
    <property type="match status" value="1"/>
</dbReference>
<keyword evidence="11 15" id="KW-0442">Lipid degradation</keyword>
<keyword evidence="7 15" id="KW-0479">Metal-binding</keyword>
<dbReference type="Proteomes" id="UP001548590">
    <property type="component" value="Unassembled WGS sequence"/>
</dbReference>
<evidence type="ECO:0000256" key="5">
    <source>
        <dbReference type="ARBA" id="ARBA00022452"/>
    </source>
</evidence>
<keyword evidence="6" id="KW-0812">Transmembrane</keyword>
<gene>
    <name evidence="16" type="ORF">ABVT11_12115</name>
</gene>
<comment type="catalytic activity">
    <reaction evidence="2 15">
        <text>a 1,2-diacyl-sn-glycero-3-phosphocholine + H2O = a 1-acyl-sn-glycero-3-phosphocholine + a fatty acid + H(+)</text>
        <dbReference type="Rhea" id="RHEA:15801"/>
        <dbReference type="ChEBI" id="CHEBI:15377"/>
        <dbReference type="ChEBI" id="CHEBI:15378"/>
        <dbReference type="ChEBI" id="CHEBI:28868"/>
        <dbReference type="ChEBI" id="CHEBI:57643"/>
        <dbReference type="ChEBI" id="CHEBI:58168"/>
        <dbReference type="EC" id="3.1.1.4"/>
    </reaction>
</comment>
<comment type="similarity">
    <text evidence="3 15">Belongs to the phospholipase A1 family.</text>
</comment>
<sequence>MILLGLGPGMVWADDGRSPQELSDAEKCLLQQFEKASGDTSLAQIRGACAVPAPQANPVEERIGAEPRPAVVTRRMQEEALDFDRKYAITSHRPSYLLPLTYSQHRPTSSVYTTDDGEVVPPQKSEVKYQFSFKVPLYLDVFGSGGSLFGAYTQRSFWQMYNNKISKPFRETNYEPEIWYQYPVARPFLGWNFVTASIGINHQSNGRSQQDLSRSWNRIMGNLIFERDDYALMLRPWWRLPENRSDDDNPDIGHYMGSFDLTIGRKFGQHSFDLMLRNNLKRRDNRGAIQLGWSFPLPVNKYLRGYLQVFSGYGESLMDYNVKQNSIGAGVMLADW</sequence>
<evidence type="ECO:0000256" key="12">
    <source>
        <dbReference type="ARBA" id="ARBA00023098"/>
    </source>
</evidence>
<comment type="cofactor">
    <cofactor evidence="15">
        <name>Ca(2+)</name>
        <dbReference type="ChEBI" id="CHEBI:29108"/>
    </cofactor>
    <text evidence="15">Binds 1 Ca(2+) ion per monomer. In the dimeric form the Ca(2+) is bound by different amino acids with binding of each Ca(2+) shared with ligands coming from each monomer. The Ca(2+) ion may have a role in catalysis.</text>
</comment>
<dbReference type="InterPro" id="IPR036541">
    <property type="entry name" value="PLipase_A1_sf"/>
</dbReference>
<keyword evidence="14 15" id="KW-0998">Cell outer membrane</keyword>
<dbReference type="PANTHER" id="PTHR40457">
    <property type="entry name" value="PHOSPHOLIPASE A1"/>
    <property type="match status" value="1"/>
</dbReference>
<comment type="function">
    <text evidence="15">Hydrolysis of phosphatidylcholine with phospholipase A2 (EC 3.1.1.4) and phospholipase A1 (EC 3.1.1.32) activities.</text>
</comment>
<keyword evidence="10 15" id="KW-0106">Calcium</keyword>
<comment type="caution">
    <text evidence="16">The sequence shown here is derived from an EMBL/GenBank/DDBJ whole genome shotgun (WGS) entry which is preliminary data.</text>
</comment>
<dbReference type="InterPro" id="IPR003187">
    <property type="entry name" value="PLipase_A1"/>
</dbReference>
<evidence type="ECO:0000313" key="16">
    <source>
        <dbReference type="EMBL" id="MET1490572.1"/>
    </source>
</evidence>
<evidence type="ECO:0000256" key="4">
    <source>
        <dbReference type="ARBA" id="ARBA00011702"/>
    </source>
</evidence>
<organism evidence="16 17">
    <name type="scientific">Uliginosibacterium paludis</name>
    <dbReference type="NCBI Taxonomy" id="1615952"/>
    <lineage>
        <taxon>Bacteria</taxon>
        <taxon>Pseudomonadati</taxon>
        <taxon>Pseudomonadota</taxon>
        <taxon>Betaproteobacteria</taxon>
        <taxon>Rhodocyclales</taxon>
        <taxon>Zoogloeaceae</taxon>
        <taxon>Uliginosibacterium</taxon>
    </lineage>
</organism>
<proteinExistence type="inferred from homology"/>
<protein>
    <recommendedName>
        <fullName evidence="15">Phospholipase A1</fullName>
        <ecNumber evidence="15">3.1.1.32</ecNumber>
        <ecNumber evidence="15">3.1.1.4</ecNumber>
    </recommendedName>
    <alternativeName>
        <fullName evidence="15">Phosphatidylcholine 1-acylhydrolase</fullName>
    </alternativeName>
</protein>
<evidence type="ECO:0000256" key="7">
    <source>
        <dbReference type="ARBA" id="ARBA00022723"/>
    </source>
</evidence>
<keyword evidence="8" id="KW-0732">Signal</keyword>